<dbReference type="STRING" id="747525.W4KQB8"/>
<feature type="region of interest" description="Disordered" evidence="2">
    <location>
        <begin position="449"/>
        <end position="710"/>
    </location>
</feature>
<dbReference type="SMART" id="SM00787">
    <property type="entry name" value="Spc7"/>
    <property type="match status" value="1"/>
</dbReference>
<feature type="compositionally biased region" description="Polar residues" evidence="2">
    <location>
        <begin position="414"/>
        <end position="425"/>
    </location>
</feature>
<feature type="compositionally biased region" description="Basic and acidic residues" evidence="2">
    <location>
        <begin position="67"/>
        <end position="82"/>
    </location>
</feature>
<feature type="coiled-coil region" evidence="1">
    <location>
        <begin position="951"/>
        <end position="1017"/>
    </location>
</feature>
<dbReference type="InterPro" id="IPR033338">
    <property type="entry name" value="Spc105/Spc7"/>
</dbReference>
<feature type="compositionally biased region" description="Low complexity" evidence="2">
    <location>
        <begin position="106"/>
        <end position="121"/>
    </location>
</feature>
<dbReference type="eggNOG" id="ENOG502S20P">
    <property type="taxonomic scope" value="Eukaryota"/>
</dbReference>
<feature type="compositionally biased region" description="Polar residues" evidence="2">
    <location>
        <begin position="382"/>
        <end position="400"/>
    </location>
</feature>
<evidence type="ECO:0000313" key="5">
    <source>
        <dbReference type="Proteomes" id="UP000030671"/>
    </source>
</evidence>
<feature type="compositionally biased region" description="Basic and acidic residues" evidence="2">
    <location>
        <begin position="89"/>
        <end position="105"/>
    </location>
</feature>
<evidence type="ECO:0000259" key="3">
    <source>
        <dbReference type="SMART" id="SM00787"/>
    </source>
</evidence>
<dbReference type="PANTHER" id="PTHR28260:SF1">
    <property type="entry name" value="SPINDLE POLE BODY COMPONENT SPC105"/>
    <property type="match status" value="1"/>
</dbReference>
<feature type="coiled-coil region" evidence="1">
    <location>
        <begin position="884"/>
        <end position="918"/>
    </location>
</feature>
<name>W4KQB8_HETIT</name>
<dbReference type="AlphaFoldDB" id="W4KQB8"/>
<keyword evidence="5" id="KW-1185">Reference proteome</keyword>
<evidence type="ECO:0000256" key="2">
    <source>
        <dbReference type="SAM" id="MobiDB-lite"/>
    </source>
</evidence>
<dbReference type="Pfam" id="PF08317">
    <property type="entry name" value="Spc7"/>
    <property type="match status" value="1"/>
</dbReference>
<feature type="compositionally biased region" description="Pro residues" evidence="2">
    <location>
        <begin position="671"/>
        <end position="684"/>
    </location>
</feature>
<dbReference type="GO" id="GO:0034501">
    <property type="term" value="P:protein localization to kinetochore"/>
    <property type="evidence" value="ECO:0007669"/>
    <property type="project" value="TreeGrafter"/>
</dbReference>
<evidence type="ECO:0000256" key="1">
    <source>
        <dbReference type="SAM" id="Coils"/>
    </source>
</evidence>
<evidence type="ECO:0000313" key="4">
    <source>
        <dbReference type="EMBL" id="ETW87595.1"/>
    </source>
</evidence>
<feature type="compositionally biased region" description="Acidic residues" evidence="2">
    <location>
        <begin position="190"/>
        <end position="208"/>
    </location>
</feature>
<accession>W4KQB8</accession>
<gene>
    <name evidence="4" type="ORF">HETIRDRAFT_121925</name>
</gene>
<feature type="compositionally biased region" description="Basic residues" evidence="2">
    <location>
        <begin position="1"/>
        <end position="29"/>
    </location>
</feature>
<dbReference type="InParanoid" id="W4KQB8"/>
<dbReference type="GeneID" id="20666762"/>
<feature type="compositionally biased region" description="Polar residues" evidence="2">
    <location>
        <begin position="477"/>
        <end position="486"/>
    </location>
</feature>
<proteinExistence type="predicted"/>
<feature type="compositionally biased region" description="Polar residues" evidence="2">
    <location>
        <begin position="647"/>
        <end position="663"/>
    </location>
</feature>
<feature type="region of interest" description="Disordered" evidence="2">
    <location>
        <begin position="1"/>
        <end position="347"/>
    </location>
</feature>
<protein>
    <recommendedName>
        <fullName evidence="3">Spc7 kinetochore protein domain-containing protein</fullName>
    </recommendedName>
</protein>
<dbReference type="PANTHER" id="PTHR28260">
    <property type="entry name" value="SPINDLE POLE BODY COMPONENT SPC105"/>
    <property type="match status" value="1"/>
</dbReference>
<feature type="compositionally biased region" description="Polar residues" evidence="2">
    <location>
        <begin position="449"/>
        <end position="465"/>
    </location>
</feature>
<dbReference type="FunCoup" id="W4KQB8">
    <property type="interactions" value="57"/>
</dbReference>
<dbReference type="EMBL" id="KI925454">
    <property type="protein sequence ID" value="ETW87595.1"/>
    <property type="molecule type" value="Genomic_DNA"/>
</dbReference>
<feature type="compositionally biased region" description="Basic and acidic residues" evidence="2">
    <location>
        <begin position="691"/>
        <end position="700"/>
    </location>
</feature>
<feature type="compositionally biased region" description="Polar residues" evidence="2">
    <location>
        <begin position="493"/>
        <end position="503"/>
    </location>
</feature>
<dbReference type="HOGENOM" id="CLU_002132_0_0_1"/>
<dbReference type="InterPro" id="IPR013253">
    <property type="entry name" value="Spc7_domain"/>
</dbReference>
<organism evidence="4 5">
    <name type="scientific">Heterobasidion irregulare (strain TC 32-1)</name>
    <dbReference type="NCBI Taxonomy" id="747525"/>
    <lineage>
        <taxon>Eukaryota</taxon>
        <taxon>Fungi</taxon>
        <taxon>Dikarya</taxon>
        <taxon>Basidiomycota</taxon>
        <taxon>Agaricomycotina</taxon>
        <taxon>Agaricomycetes</taxon>
        <taxon>Russulales</taxon>
        <taxon>Bondarzewiaceae</taxon>
        <taxon>Heterobasidion</taxon>
        <taxon>Heterobasidion annosum species complex</taxon>
    </lineage>
</organism>
<feature type="region of interest" description="Disordered" evidence="2">
    <location>
        <begin position="361"/>
        <end position="432"/>
    </location>
</feature>
<dbReference type="RefSeq" id="XP_009541479.1">
    <property type="nucleotide sequence ID" value="XM_009543184.1"/>
</dbReference>
<dbReference type="KEGG" id="hir:HETIRDRAFT_121925"/>
<feature type="compositionally biased region" description="Basic and acidic residues" evidence="2">
    <location>
        <begin position="627"/>
        <end position="639"/>
    </location>
</feature>
<dbReference type="Pfam" id="PF18210">
    <property type="entry name" value="Knl1_RWD_C"/>
    <property type="match status" value="1"/>
</dbReference>
<feature type="compositionally biased region" description="Low complexity" evidence="2">
    <location>
        <begin position="591"/>
        <end position="605"/>
    </location>
</feature>
<feature type="domain" description="Spc7 kinetochore protein" evidence="3">
    <location>
        <begin position="724"/>
        <end position="1043"/>
    </location>
</feature>
<sequence length="1225" mass="135268">MAPTPTRRKSIAVPHHTKPARPSHRRRPHSITPGDSAPRKSILKSSIKPPSPDSTELPDDGTQSMDFTRDLRNEDHGNDTRRSFSRRVSFADRAHVRLFRKDHASDISGSQSSNQDDNGSDAPEVTPDPAINTNKENDYPGANLARRRSSVRMSVAFTENGEASMDVDSDYDPNSSPLPAGFLDEGSGIMDEEFDEGEFSGDDDDDMELTQAINAHAASQRRSSVIPRPPLAEVSVSPPEADESYGGEDQFSQEESSLSQDMSLSRDMSQDNSRSTGADSSSDHTQPMEFTIPLNKSLRKPEPPSDALRQLAAMTHSGDMPFERDEDEDGTYDFNAGHVSTGTDDMDLTDAQTRLMRARESLGLGNDGPPAEQEQEFDDDTFTSTEGDSAEMNGNETVNVTKLWRQSLGGGGDASSTMDLTTVQPTYPRHADEVMANLVPKQQSIATDALQSSVLKQPPASNLPRSNIFEPSPPNPTNSLASSSRSIEPRSQPVFTSPDSETATAPPKLPPPVKTMTASASPRKGGTAAFAPPVARPQPSAKRPLPSDIGSIEPSKSAHAKQAAIPAAAVRRPSFGGGLRRPSGYFAQRKSLGPSAAPADAAKSSSPKKKPGLGLGRASIGSVNELDPERSLVFERDQSRLTPSPPGQQEVQNTVEASQNTPRKSLASPLPMRPPPGYVPPPSASPSMSKRALEKQRWSPEAEVTGSTLDPVDQTERWRAGVPVDDELEEENNEPPISIEQFFAMTGVRFMDELAAPRRSTVFPSQLQGRRRSSLSEANIPLADYFAAMTVDVPQLELYSHVAKDLQAWIDHSKDIYQQAEEEAAKITPALFREYSQADEDVKEELLHQLKLIKSNNQATARSQWYDWRLQWVEQLQAAADSGFSNLQKDAESLENVISEAQDMLPAMRAEHAKLMQELQEEQAIADEIDNSDQDYLNELKNTISDQALALEAFRADVAETQAKHDRLQEKLDEIEAEKKEAMKAIEESKRLIDIQNNSTEAEAFRLKAELDALEQINLWRVAKVSPQLFDLVYASLFRVTVPCEKFSPIFPKIEITRTKVSPPRFRDHFPIFTDTTMRVAQQRARSMRNLGVKHVVQSLGDFWSACNQLRSQLTFLSIKFPLTIEPMSLNDGNDRISGVRAKAMVLLDSLESKVYIYFIWDSDVLARWPLSIASMKYDIKVAYGEADSKRLREAVRERISQATPNDHHACLLDACIEATLVYEQ</sequence>
<dbReference type="InterPro" id="IPR040850">
    <property type="entry name" value="Knl1_RWD_C"/>
</dbReference>
<dbReference type="GO" id="GO:0007094">
    <property type="term" value="P:mitotic spindle assembly checkpoint signaling"/>
    <property type="evidence" value="ECO:0007669"/>
    <property type="project" value="TreeGrafter"/>
</dbReference>
<dbReference type="OrthoDB" id="5592879at2759"/>
<dbReference type="GO" id="GO:1990758">
    <property type="term" value="P:mitotic sister chromatid biorientation"/>
    <property type="evidence" value="ECO:0007669"/>
    <property type="project" value="TreeGrafter"/>
</dbReference>
<keyword evidence="1" id="KW-0175">Coiled coil</keyword>
<dbReference type="GO" id="GO:0000776">
    <property type="term" value="C:kinetochore"/>
    <property type="evidence" value="ECO:0007669"/>
    <property type="project" value="TreeGrafter"/>
</dbReference>
<feature type="compositionally biased region" description="Low complexity" evidence="2">
    <location>
        <begin position="560"/>
        <end position="569"/>
    </location>
</feature>
<reference evidence="4 5" key="1">
    <citation type="journal article" date="2012" name="New Phytol.">
        <title>Insight into trade-off between wood decay and parasitism from the genome of a fungal forest pathogen.</title>
        <authorList>
            <person name="Olson A."/>
            <person name="Aerts A."/>
            <person name="Asiegbu F."/>
            <person name="Belbahri L."/>
            <person name="Bouzid O."/>
            <person name="Broberg A."/>
            <person name="Canback B."/>
            <person name="Coutinho P.M."/>
            <person name="Cullen D."/>
            <person name="Dalman K."/>
            <person name="Deflorio G."/>
            <person name="van Diepen L.T."/>
            <person name="Dunand C."/>
            <person name="Duplessis S."/>
            <person name="Durling M."/>
            <person name="Gonthier P."/>
            <person name="Grimwood J."/>
            <person name="Fossdal C.G."/>
            <person name="Hansson D."/>
            <person name="Henrissat B."/>
            <person name="Hietala A."/>
            <person name="Himmelstrand K."/>
            <person name="Hoffmeister D."/>
            <person name="Hogberg N."/>
            <person name="James T.Y."/>
            <person name="Karlsson M."/>
            <person name="Kohler A."/>
            <person name="Kues U."/>
            <person name="Lee Y.H."/>
            <person name="Lin Y.C."/>
            <person name="Lind M."/>
            <person name="Lindquist E."/>
            <person name="Lombard V."/>
            <person name="Lucas S."/>
            <person name="Lunden K."/>
            <person name="Morin E."/>
            <person name="Murat C."/>
            <person name="Park J."/>
            <person name="Raffaello T."/>
            <person name="Rouze P."/>
            <person name="Salamov A."/>
            <person name="Schmutz J."/>
            <person name="Solheim H."/>
            <person name="Stahlberg J."/>
            <person name="Velez H."/>
            <person name="de Vries R.P."/>
            <person name="Wiebenga A."/>
            <person name="Woodward S."/>
            <person name="Yakovlev I."/>
            <person name="Garbelotto M."/>
            <person name="Martin F."/>
            <person name="Grigoriev I.V."/>
            <person name="Stenlid J."/>
        </authorList>
    </citation>
    <scope>NUCLEOTIDE SEQUENCE [LARGE SCALE GENOMIC DNA]</scope>
    <source>
        <strain evidence="4 5">TC 32-1</strain>
    </source>
</reference>
<dbReference type="Proteomes" id="UP000030671">
    <property type="component" value="Unassembled WGS sequence"/>
</dbReference>
<feature type="compositionally biased region" description="Polar residues" evidence="2">
    <location>
        <begin position="253"/>
        <end position="285"/>
    </location>
</feature>